<evidence type="ECO:0000313" key="4">
    <source>
        <dbReference type="Proteomes" id="UP001408356"/>
    </source>
</evidence>
<dbReference type="PANTHER" id="PTHR21310:SF13">
    <property type="entry name" value="AMINOGLYCOSIDE PHOSPHOTRANSFERASE DOMAIN-CONTAINING PROTEIN"/>
    <property type="match status" value="1"/>
</dbReference>
<sequence length="1036" mass="119470">MVRIFDSDPTRHIQELVQNRIRDGDSVAFPEFVEDARHIFLVFGVEGNDELIALPVLAHKTWAQETLRLNNLAQEAPVMANTHQLLGIGNVDANIINDHNNGQRHSIGPSHTNLMSETGRQTIPSADVYQMAISTGDVSMQFPQIGMRWETNGFDVEVKWQRDPTIQSVIDVLKRRFGLNKFYEVKHMWNGNYNKFYSVEFDGEEYVMKVILPVCPRTKTESEVATMRWTAANTNLRCLVPTVKDYSSSANNPIGCEWILMTRLEGVSLSSCWRKIELGSKERIVRALAEYSADVYHRPFKQIGNLFPTPILGRGRKYQVGTIASMRFFWNRGRNIEPQHGPFSTSKEWSFRRLNIAHEQLWVRFEEMKHWPRKEKARVWRMLSMSGVDSKLWRLYDNLFPPEEEDSDGHEVMVIGSPKLLTPPYTPSSYQGSEICSESEESEHSIDEDFGERDSSNFTTPFQTITSKSSLDLIPHPRLDSLIGKGMGQQRKRQYQTFEEDDRSTCIPNPTRRKIQSHLMMRPISMEGKYCSSNQQGINSHKDPCHISGVDTEKTKHNGFQSTHKQANNHSSPFRGQPNTDVSRPETIHNYENRLARYFGDWEPLRPEVTKQILMDINLDSEAEPTMLWHDNISADNLLVDPETGRLTGILDWDCVSCIPVPLACDWPAFLHDGKHRTAEPEVEDFAIWLPGDESEGEQTRGSGTPKDPKARLALQENYWRAKRDFELTYLRKVFMQEMRDKCPSWYQTWQSSKVRKDYEAAVQHCDNEHVIHKVEAWCEAVEIALEKGQEIKPPQVMSLHCAIYEGPEWEDWSDLDDLTTQSMKPIREHEDRIAEWQDDLDEFHAASKAVPGAKGTRTRFARERVAAERALVGTRQALETATQEFDHFESLDEQGLDMEELRSLRQGARDKMIETRGAVQKAEDMLATAETRVEPSEERYEAAKARELAAMERIYTSEWFKKSAKERTFNHETWKNLEAALTKEFGGKKWWIRRLGPLWGRRRRKKPKAVPTESIALSDEAIEVSQSESEISEEE</sequence>
<dbReference type="InterPro" id="IPR051678">
    <property type="entry name" value="AGP_Transferase"/>
</dbReference>
<gene>
    <name evidence="3" type="ORF">SUNI508_01285</name>
</gene>
<accession>A0ABR2UY10</accession>
<feature type="compositionally biased region" description="Basic and acidic residues" evidence="1">
    <location>
        <begin position="442"/>
        <end position="455"/>
    </location>
</feature>
<keyword evidence="4" id="KW-1185">Reference proteome</keyword>
<feature type="region of interest" description="Disordered" evidence="1">
    <location>
        <begin position="423"/>
        <end position="458"/>
    </location>
</feature>
<comment type="caution">
    <text evidence="3">The sequence shown here is derived from an EMBL/GenBank/DDBJ whole genome shotgun (WGS) entry which is preliminary data.</text>
</comment>
<feature type="domain" description="Aminoglycoside phosphotransferase" evidence="2">
    <location>
        <begin position="592"/>
        <end position="660"/>
    </location>
</feature>
<proteinExistence type="predicted"/>
<dbReference type="PANTHER" id="PTHR21310">
    <property type="entry name" value="AMINOGLYCOSIDE PHOSPHOTRANSFERASE-RELATED-RELATED"/>
    <property type="match status" value="1"/>
</dbReference>
<feature type="region of interest" description="Disordered" evidence="1">
    <location>
        <begin position="556"/>
        <end position="585"/>
    </location>
</feature>
<reference evidence="3 4" key="1">
    <citation type="journal article" date="2024" name="J. Plant Pathol.">
        <title>Sequence and assembly of the genome of Seiridium unicorne, isolate CBS 538.82, causal agent of cypress canker disease.</title>
        <authorList>
            <person name="Scali E."/>
            <person name="Rocca G.D."/>
            <person name="Danti R."/>
            <person name="Garbelotto M."/>
            <person name="Barberini S."/>
            <person name="Baroncelli R."/>
            <person name="Emiliani G."/>
        </authorList>
    </citation>
    <scope>NUCLEOTIDE SEQUENCE [LARGE SCALE GENOMIC DNA]</scope>
    <source>
        <strain evidence="3 4">BM-138-508</strain>
    </source>
</reference>
<dbReference type="Gene3D" id="3.90.1200.10">
    <property type="match status" value="1"/>
</dbReference>
<dbReference type="InterPro" id="IPR011009">
    <property type="entry name" value="Kinase-like_dom_sf"/>
</dbReference>
<protein>
    <recommendedName>
        <fullName evidence="2">Aminoglycoside phosphotransferase domain-containing protein</fullName>
    </recommendedName>
</protein>
<dbReference type="Pfam" id="PF01636">
    <property type="entry name" value="APH"/>
    <property type="match status" value="1"/>
</dbReference>
<dbReference type="EMBL" id="JARVKF010000330">
    <property type="protein sequence ID" value="KAK9419308.1"/>
    <property type="molecule type" value="Genomic_DNA"/>
</dbReference>
<evidence type="ECO:0000259" key="2">
    <source>
        <dbReference type="Pfam" id="PF01636"/>
    </source>
</evidence>
<name>A0ABR2UY10_9PEZI</name>
<organism evidence="3 4">
    <name type="scientific">Seiridium unicorne</name>
    <dbReference type="NCBI Taxonomy" id="138068"/>
    <lineage>
        <taxon>Eukaryota</taxon>
        <taxon>Fungi</taxon>
        <taxon>Dikarya</taxon>
        <taxon>Ascomycota</taxon>
        <taxon>Pezizomycotina</taxon>
        <taxon>Sordariomycetes</taxon>
        <taxon>Xylariomycetidae</taxon>
        <taxon>Amphisphaeriales</taxon>
        <taxon>Sporocadaceae</taxon>
        <taxon>Seiridium</taxon>
    </lineage>
</organism>
<dbReference type="Proteomes" id="UP001408356">
    <property type="component" value="Unassembled WGS sequence"/>
</dbReference>
<feature type="compositionally biased region" description="Polar residues" evidence="1">
    <location>
        <begin position="558"/>
        <end position="582"/>
    </location>
</feature>
<feature type="region of interest" description="Disordered" evidence="1">
    <location>
        <begin position="1004"/>
        <end position="1036"/>
    </location>
</feature>
<dbReference type="SUPFAM" id="SSF56112">
    <property type="entry name" value="Protein kinase-like (PK-like)"/>
    <property type="match status" value="1"/>
</dbReference>
<evidence type="ECO:0000256" key="1">
    <source>
        <dbReference type="SAM" id="MobiDB-lite"/>
    </source>
</evidence>
<dbReference type="InterPro" id="IPR002575">
    <property type="entry name" value="Aminoglycoside_PTrfase"/>
</dbReference>
<evidence type="ECO:0000313" key="3">
    <source>
        <dbReference type="EMBL" id="KAK9419308.1"/>
    </source>
</evidence>